<dbReference type="InterPro" id="IPR001525">
    <property type="entry name" value="C5_MeTfrase"/>
</dbReference>
<evidence type="ECO:0000313" key="9">
    <source>
        <dbReference type="EMBL" id="TKX28181.1"/>
    </source>
</evidence>
<evidence type="ECO:0000256" key="5">
    <source>
        <dbReference type="ARBA" id="ARBA00047422"/>
    </source>
</evidence>
<comment type="catalytic activity">
    <reaction evidence="5 8">
        <text>a 2'-deoxycytidine in DNA + S-adenosyl-L-methionine = a 5-methyl-2'-deoxycytidine in DNA + S-adenosyl-L-homocysteine + H(+)</text>
        <dbReference type="Rhea" id="RHEA:13681"/>
        <dbReference type="Rhea" id="RHEA-COMP:11369"/>
        <dbReference type="Rhea" id="RHEA-COMP:11370"/>
        <dbReference type="ChEBI" id="CHEBI:15378"/>
        <dbReference type="ChEBI" id="CHEBI:57856"/>
        <dbReference type="ChEBI" id="CHEBI:59789"/>
        <dbReference type="ChEBI" id="CHEBI:85452"/>
        <dbReference type="ChEBI" id="CHEBI:85454"/>
        <dbReference type="EC" id="2.1.1.37"/>
    </reaction>
</comment>
<gene>
    <name evidence="9" type="ORF">CQA69_08570</name>
</gene>
<dbReference type="SUPFAM" id="SSF53335">
    <property type="entry name" value="S-adenosyl-L-methionine-dependent methyltransferases"/>
    <property type="match status" value="1"/>
</dbReference>
<dbReference type="AlphaFoldDB" id="A0A4U7BDY8"/>
<dbReference type="NCBIfam" id="TIGR00675">
    <property type="entry name" value="dcm"/>
    <property type="match status" value="1"/>
</dbReference>
<dbReference type="PANTHER" id="PTHR46098:SF1">
    <property type="entry name" value="TRNA (CYTOSINE(38)-C(5))-METHYLTRANSFERASE"/>
    <property type="match status" value="1"/>
</dbReference>
<dbReference type="InterPro" id="IPR018117">
    <property type="entry name" value="C5_DNA_meth_AS"/>
</dbReference>
<dbReference type="OrthoDB" id="9813719at2"/>
<evidence type="ECO:0000256" key="1">
    <source>
        <dbReference type="ARBA" id="ARBA00022603"/>
    </source>
</evidence>
<comment type="caution">
    <text evidence="9">The sequence shown here is derived from an EMBL/GenBank/DDBJ whole genome shotgun (WGS) entry which is preliminary data.</text>
</comment>
<reference evidence="9 10" key="1">
    <citation type="submission" date="2018-05" db="EMBL/GenBank/DDBJ databases">
        <title>Novel Campyloabacter and Helicobacter Species and Strains.</title>
        <authorList>
            <person name="Mannion A.J."/>
            <person name="Shen Z."/>
            <person name="Fox J.G."/>
        </authorList>
    </citation>
    <scope>NUCLEOTIDE SEQUENCE [LARGE SCALE GENOMIC DNA]</scope>
    <source>
        <strain evidence="10">MIT17-664</strain>
    </source>
</reference>
<comment type="similarity">
    <text evidence="6 7">Belongs to the class I-like SAM-binding methyltransferase superfamily. C5-methyltransferase family.</text>
</comment>
<proteinExistence type="inferred from homology"/>
<dbReference type="PANTHER" id="PTHR46098">
    <property type="entry name" value="TRNA (CYTOSINE(38)-C(5))-METHYLTRANSFERASE"/>
    <property type="match status" value="1"/>
</dbReference>
<sequence length="267" mass="31420">MSVINHLDLFSGIGGFALGLQMADNELFKTLYFCECDPYCQKILRQNFNQSYVFEDIKHLNEKDFKNIEIDLITAGFPCQDLSIAGRKKGLNGERSGLFYEVVRIVKFTKPKFILFENSSELIRRDNTREEFTKELQAIGYDCWWQILCAKSFGYAHKRERAYIICWNKEYFPTDSLSIGRFLHKEFFYFYSNEKPNMPSKEIISLYRIYREKRYKKSYEIDCIDIRTDDGLSEVLDSVKALGNAVIPLIVKIYGLTIKECLFNFKK</sequence>
<dbReference type="RefSeq" id="WP_137621361.1">
    <property type="nucleotide sequence ID" value="NZ_NXLZ01000023.1"/>
</dbReference>
<dbReference type="Pfam" id="PF00145">
    <property type="entry name" value="DNA_methylase"/>
    <property type="match status" value="1"/>
</dbReference>
<dbReference type="InterPro" id="IPR029063">
    <property type="entry name" value="SAM-dependent_MTases_sf"/>
</dbReference>
<dbReference type="GO" id="GO:0003886">
    <property type="term" value="F:DNA (cytosine-5-)-methyltransferase activity"/>
    <property type="evidence" value="ECO:0007669"/>
    <property type="project" value="UniProtKB-EC"/>
</dbReference>
<dbReference type="GO" id="GO:0009307">
    <property type="term" value="P:DNA restriction-modification system"/>
    <property type="evidence" value="ECO:0007669"/>
    <property type="project" value="UniProtKB-KW"/>
</dbReference>
<accession>A0A4U7BDY8</accession>
<dbReference type="PRINTS" id="PR00105">
    <property type="entry name" value="C5METTRFRASE"/>
</dbReference>
<name>A0A4U7BDY8_9BACT</name>
<keyword evidence="2 6" id="KW-0808">Transferase</keyword>
<keyword evidence="1 6" id="KW-0489">Methyltransferase</keyword>
<evidence type="ECO:0000256" key="8">
    <source>
        <dbReference type="RuleBase" id="RU000417"/>
    </source>
</evidence>
<keyword evidence="3 6" id="KW-0949">S-adenosyl-L-methionine</keyword>
<dbReference type="PROSITE" id="PS00094">
    <property type="entry name" value="C5_MTASE_1"/>
    <property type="match status" value="1"/>
</dbReference>
<organism evidence="9 10">
    <name type="scientific">Campylobacter estrildidarum</name>
    <dbReference type="NCBI Taxonomy" id="2510189"/>
    <lineage>
        <taxon>Bacteria</taxon>
        <taxon>Pseudomonadati</taxon>
        <taxon>Campylobacterota</taxon>
        <taxon>Epsilonproteobacteria</taxon>
        <taxon>Campylobacterales</taxon>
        <taxon>Campylobacteraceae</taxon>
        <taxon>Campylobacter</taxon>
    </lineage>
</organism>
<dbReference type="GO" id="GO:0032259">
    <property type="term" value="P:methylation"/>
    <property type="evidence" value="ECO:0007669"/>
    <property type="project" value="UniProtKB-KW"/>
</dbReference>
<keyword evidence="4" id="KW-0680">Restriction system</keyword>
<dbReference type="Gene3D" id="3.40.50.150">
    <property type="entry name" value="Vaccinia Virus protein VP39"/>
    <property type="match status" value="1"/>
</dbReference>
<evidence type="ECO:0000256" key="4">
    <source>
        <dbReference type="ARBA" id="ARBA00022747"/>
    </source>
</evidence>
<keyword evidence="10" id="KW-1185">Reference proteome</keyword>
<evidence type="ECO:0000256" key="3">
    <source>
        <dbReference type="ARBA" id="ARBA00022691"/>
    </source>
</evidence>
<dbReference type="PROSITE" id="PS51679">
    <property type="entry name" value="SAM_MT_C5"/>
    <property type="match status" value="1"/>
</dbReference>
<evidence type="ECO:0000256" key="7">
    <source>
        <dbReference type="RuleBase" id="RU000416"/>
    </source>
</evidence>
<evidence type="ECO:0000256" key="6">
    <source>
        <dbReference type="PROSITE-ProRule" id="PRU01016"/>
    </source>
</evidence>
<dbReference type="EC" id="2.1.1.37" evidence="8"/>
<feature type="active site" evidence="6">
    <location>
        <position position="79"/>
    </location>
</feature>
<evidence type="ECO:0000256" key="2">
    <source>
        <dbReference type="ARBA" id="ARBA00022679"/>
    </source>
</evidence>
<protein>
    <recommendedName>
        <fullName evidence="8">Cytosine-specific methyltransferase</fullName>
        <ecNumber evidence="8">2.1.1.37</ecNumber>
    </recommendedName>
</protein>
<dbReference type="Proteomes" id="UP000308838">
    <property type="component" value="Unassembled WGS sequence"/>
</dbReference>
<dbReference type="EMBL" id="NXLZ01000023">
    <property type="protein sequence ID" value="TKX28181.1"/>
    <property type="molecule type" value="Genomic_DNA"/>
</dbReference>
<dbReference type="InterPro" id="IPR050750">
    <property type="entry name" value="C5-MTase"/>
</dbReference>
<evidence type="ECO:0000313" key="10">
    <source>
        <dbReference type="Proteomes" id="UP000308838"/>
    </source>
</evidence>